<dbReference type="AlphaFoldDB" id="A0A9X2WEJ7"/>
<evidence type="ECO:0000259" key="2">
    <source>
        <dbReference type="Pfam" id="PF13478"/>
    </source>
</evidence>
<keyword evidence="4" id="KW-1185">Reference proteome</keyword>
<evidence type="ECO:0000313" key="3">
    <source>
        <dbReference type="EMBL" id="MCT7358272.1"/>
    </source>
</evidence>
<dbReference type="Proteomes" id="UP001147830">
    <property type="component" value="Unassembled WGS sequence"/>
</dbReference>
<feature type="domain" description="XdhC Rossmann" evidence="2">
    <location>
        <begin position="174"/>
        <end position="314"/>
    </location>
</feature>
<comment type="caution">
    <text evidence="3">The sequence shown here is derived from an EMBL/GenBank/DDBJ whole genome shotgun (WGS) entry which is preliminary data.</text>
</comment>
<accession>A0A9X2WEJ7</accession>
<reference evidence="3" key="1">
    <citation type="journal article" date="2022" name="Front. Microbiol.">
        <title>Genome-based taxonomic rearrangement of Oceanobacter-related bacteria including the description of Thalassolituus hydrocarbonoclasticus sp. nov. and Thalassolituus pacificus sp. nov. and emended description of the genus Thalassolituus.</title>
        <authorList>
            <person name="Dong C."/>
            <person name="Wei L."/>
            <person name="Wang J."/>
            <person name="Lai Q."/>
            <person name="Huang Z."/>
            <person name="Shao Z."/>
        </authorList>
    </citation>
    <scope>NUCLEOTIDE SEQUENCE</scope>
    <source>
        <strain evidence="3">59MF3M-4</strain>
    </source>
</reference>
<reference evidence="3" key="2">
    <citation type="submission" date="2022-08" db="EMBL/GenBank/DDBJ databases">
        <authorList>
            <person name="Dong C."/>
        </authorList>
    </citation>
    <scope>NUCLEOTIDE SEQUENCE</scope>
    <source>
        <strain evidence="3">59MF3M-4</strain>
    </source>
</reference>
<dbReference type="InterPro" id="IPR052698">
    <property type="entry name" value="MoCofactor_Util/Proc"/>
</dbReference>
<dbReference type="PANTHER" id="PTHR30388:SF4">
    <property type="entry name" value="MOLYBDENUM COFACTOR INSERTION CHAPERONE PAOD"/>
    <property type="match status" value="1"/>
</dbReference>
<dbReference type="InterPro" id="IPR036291">
    <property type="entry name" value="NAD(P)-bd_dom_sf"/>
</dbReference>
<name>A0A9X2WEJ7_9GAMM</name>
<evidence type="ECO:0000313" key="4">
    <source>
        <dbReference type="Proteomes" id="UP001147830"/>
    </source>
</evidence>
<sequence>MHPSTPGSTDQHVLHSAAQWLSAGSPVWLATVVATYGSSPRPVGSLLAWSADFGMAGSLSGGCVEEDLIARLRAGQVDGGQPQLLLFGDNAAEQARYRLPCGGHLQILLQRLGKDDLAGIQQMLAWLSSRTPFVREVSLHASGQRLTLLQHDSPQTCRLTSEYFIQPFQPAYQLLIVGAGEVARHLAALAQPAGFAVTICDHREEFLQGFDAPGAELRCAMPDTLISQRFADSHSAIVALAHDPRLDDMAMLDAFDTRAFYIGAMGSLATSAKRRERLTGLGVSSTQLQRLHAPIGLDIGSKTPYEIALSVLAHLLAERPQRS</sequence>
<evidence type="ECO:0000259" key="1">
    <source>
        <dbReference type="Pfam" id="PF02625"/>
    </source>
</evidence>
<dbReference type="InterPro" id="IPR027051">
    <property type="entry name" value="XdhC_Rossmann_dom"/>
</dbReference>
<organism evidence="3 4">
    <name type="scientific">Thalassolituus pacificus</name>
    <dbReference type="NCBI Taxonomy" id="2975440"/>
    <lineage>
        <taxon>Bacteria</taxon>
        <taxon>Pseudomonadati</taxon>
        <taxon>Pseudomonadota</taxon>
        <taxon>Gammaproteobacteria</taxon>
        <taxon>Oceanospirillales</taxon>
        <taxon>Oceanospirillaceae</taxon>
        <taxon>Thalassolituus</taxon>
    </lineage>
</organism>
<feature type="domain" description="XdhC- CoxI" evidence="1">
    <location>
        <begin position="20"/>
        <end position="86"/>
    </location>
</feature>
<dbReference type="PANTHER" id="PTHR30388">
    <property type="entry name" value="ALDEHYDE OXIDOREDUCTASE MOLYBDENUM COFACTOR ASSEMBLY PROTEIN"/>
    <property type="match status" value="1"/>
</dbReference>
<dbReference type="RefSeq" id="WP_260975191.1">
    <property type="nucleotide sequence ID" value="NZ_JAOANI010000012.1"/>
</dbReference>
<protein>
    <submittedName>
        <fullName evidence="3">XdhC family protein</fullName>
    </submittedName>
</protein>
<dbReference type="SUPFAM" id="SSF51735">
    <property type="entry name" value="NAD(P)-binding Rossmann-fold domains"/>
    <property type="match status" value="1"/>
</dbReference>
<dbReference type="InterPro" id="IPR003777">
    <property type="entry name" value="XdhC_CoxI"/>
</dbReference>
<gene>
    <name evidence="3" type="ORF">NYR02_04450</name>
</gene>
<dbReference type="Pfam" id="PF02625">
    <property type="entry name" value="XdhC_CoxI"/>
    <property type="match status" value="1"/>
</dbReference>
<proteinExistence type="predicted"/>
<dbReference type="EMBL" id="JAOANI010000012">
    <property type="protein sequence ID" value="MCT7358272.1"/>
    <property type="molecule type" value="Genomic_DNA"/>
</dbReference>
<dbReference type="Pfam" id="PF13478">
    <property type="entry name" value="XdhC_C"/>
    <property type="match status" value="1"/>
</dbReference>
<dbReference type="Gene3D" id="3.40.50.720">
    <property type="entry name" value="NAD(P)-binding Rossmann-like Domain"/>
    <property type="match status" value="1"/>
</dbReference>